<evidence type="ECO:0000313" key="1">
    <source>
        <dbReference type="EMBL" id="KAJ7534335.1"/>
    </source>
</evidence>
<comment type="caution">
    <text evidence="1">The sequence shown here is derived from an EMBL/GenBank/DDBJ whole genome shotgun (WGS) entry which is preliminary data.</text>
</comment>
<protein>
    <submittedName>
        <fullName evidence="1">Uncharacterized protein</fullName>
    </submittedName>
</protein>
<keyword evidence="2" id="KW-1185">Reference proteome</keyword>
<dbReference type="Proteomes" id="UP001162992">
    <property type="component" value="Chromosome 13"/>
</dbReference>
<reference evidence="2" key="1">
    <citation type="journal article" date="2024" name="Proc. Natl. Acad. Sci. U.S.A.">
        <title>Extraordinary preservation of gene collinearity over three hundred million years revealed in homosporous lycophytes.</title>
        <authorList>
            <person name="Li C."/>
            <person name="Wickell D."/>
            <person name="Kuo L.Y."/>
            <person name="Chen X."/>
            <person name="Nie B."/>
            <person name="Liao X."/>
            <person name="Peng D."/>
            <person name="Ji J."/>
            <person name="Jenkins J."/>
            <person name="Williams M."/>
            <person name="Shu S."/>
            <person name="Plott C."/>
            <person name="Barry K."/>
            <person name="Rajasekar S."/>
            <person name="Grimwood J."/>
            <person name="Han X."/>
            <person name="Sun S."/>
            <person name="Hou Z."/>
            <person name="He W."/>
            <person name="Dai G."/>
            <person name="Sun C."/>
            <person name="Schmutz J."/>
            <person name="Leebens-Mack J.H."/>
            <person name="Li F.W."/>
            <person name="Wang L."/>
        </authorList>
    </citation>
    <scope>NUCLEOTIDE SEQUENCE [LARGE SCALE GENOMIC DNA]</scope>
    <source>
        <strain evidence="2">cv. PW_Plant_1</strain>
    </source>
</reference>
<gene>
    <name evidence="1" type="ORF">O6H91_13G089700</name>
</gene>
<dbReference type="EMBL" id="CM055104">
    <property type="protein sequence ID" value="KAJ7534335.1"/>
    <property type="molecule type" value="Genomic_DNA"/>
</dbReference>
<name>A0ACC2BXA0_DIPCM</name>
<sequence length="193" mass="22030">MATKSIFRYLKGSNKLGLTFRLSDNAMTDFVDSDWARDQDDRKSTCGYVFMLGNGCISWSCRKQSSVALSSTEAEYMGVCHATKEYMGVCHATKEYVWLGNLMDELGIERSGMTLQNDNQGCLFLSRNAGIHKRRKHISIQYHFIRDLVQEASLVLRYCPTDRMLADILTKALVKQRFVFPRNLLGISSYNPE</sequence>
<accession>A0ACC2BXA0</accession>
<evidence type="ECO:0000313" key="2">
    <source>
        <dbReference type="Proteomes" id="UP001162992"/>
    </source>
</evidence>
<proteinExistence type="predicted"/>
<organism evidence="1 2">
    <name type="scientific">Diphasiastrum complanatum</name>
    <name type="common">Issler's clubmoss</name>
    <name type="synonym">Lycopodium complanatum</name>
    <dbReference type="NCBI Taxonomy" id="34168"/>
    <lineage>
        <taxon>Eukaryota</taxon>
        <taxon>Viridiplantae</taxon>
        <taxon>Streptophyta</taxon>
        <taxon>Embryophyta</taxon>
        <taxon>Tracheophyta</taxon>
        <taxon>Lycopodiopsida</taxon>
        <taxon>Lycopodiales</taxon>
        <taxon>Lycopodiaceae</taxon>
        <taxon>Lycopodioideae</taxon>
        <taxon>Diphasiastrum</taxon>
    </lineage>
</organism>